<dbReference type="InterPro" id="IPR001029">
    <property type="entry name" value="Flagellin_N"/>
</dbReference>
<dbReference type="Pfam" id="PF00700">
    <property type="entry name" value="Flagellin_C"/>
    <property type="match status" value="1"/>
</dbReference>
<feature type="domain" description="Flagellin C-terminal" evidence="6">
    <location>
        <begin position="199"/>
        <end position="282"/>
    </location>
</feature>
<evidence type="ECO:0000256" key="2">
    <source>
        <dbReference type="ARBA" id="ARBA00011829"/>
    </source>
</evidence>
<evidence type="ECO:0000256" key="3">
    <source>
        <dbReference type="ARBA" id="ARBA00023143"/>
    </source>
</evidence>
<comment type="caution">
    <text evidence="7">The sequence shown here is derived from an EMBL/GenBank/DDBJ whole genome shotgun (WGS) entry which is preliminary data.</text>
</comment>
<evidence type="ECO:0000259" key="5">
    <source>
        <dbReference type="Pfam" id="PF00669"/>
    </source>
</evidence>
<protein>
    <recommendedName>
        <fullName evidence="4">Flagellin</fullName>
    </recommendedName>
</protein>
<keyword evidence="7" id="KW-0282">Flagellum</keyword>
<dbReference type="PANTHER" id="PTHR42792">
    <property type="entry name" value="FLAGELLIN"/>
    <property type="match status" value="1"/>
</dbReference>
<keyword evidence="4" id="KW-0964">Secreted</keyword>
<comment type="subcellular location">
    <subcellularLocation>
        <location evidence="4">Secreted</location>
    </subcellularLocation>
    <subcellularLocation>
        <location evidence="4">Bacterial flagellum</location>
    </subcellularLocation>
</comment>
<comment type="similarity">
    <text evidence="1 4">Belongs to the bacterial flagellin family.</text>
</comment>
<evidence type="ECO:0000313" key="7">
    <source>
        <dbReference type="EMBL" id="MET4683233.1"/>
    </source>
</evidence>
<comment type="subunit">
    <text evidence="2">In C.crescentus, the flagellar filament is composed of multiple flagellins of 29 kDa; 27 kDa and 25 kDa.</text>
</comment>
<organism evidence="7 8">
    <name type="scientific">Brevundimonas faecalis</name>
    <dbReference type="NCBI Taxonomy" id="947378"/>
    <lineage>
        <taxon>Bacteria</taxon>
        <taxon>Pseudomonadati</taxon>
        <taxon>Pseudomonadota</taxon>
        <taxon>Alphaproteobacteria</taxon>
        <taxon>Caulobacterales</taxon>
        <taxon>Caulobacteraceae</taxon>
        <taxon>Brevundimonas</taxon>
    </lineage>
</organism>
<accession>A0ABV2RB06</accession>
<sequence>MANSINTNAGALIALQNLNNTSRDLAITQNRVNTGQKVSSAKDNGAIFAIATNQRAEMGALDAVKNSMQRGQSIVDVALAAGETVVKALEEQKSLAVAISNASGDALKAYVTDYNALGAEITKALAGATFDGVNLFTDATAAGAPISVKTGTGATDSFNLKGGAAAAAATTVATTTAVTVADYSAPTVGERTTLTGLTAAVDGAIKTFTAELGALGTKSKSLERSLNFTSKMQDALEVGVGNLVDADLAKESAKLTALQTKQQLGVQALSIANQSSSILLGLFR</sequence>
<dbReference type="EMBL" id="JBEPTF010000001">
    <property type="protein sequence ID" value="MET4683233.1"/>
    <property type="molecule type" value="Genomic_DNA"/>
</dbReference>
<dbReference type="Proteomes" id="UP001549313">
    <property type="component" value="Unassembled WGS sequence"/>
</dbReference>
<dbReference type="InterPro" id="IPR046358">
    <property type="entry name" value="Flagellin_C"/>
</dbReference>
<proteinExistence type="inferred from homology"/>
<keyword evidence="3 4" id="KW-0975">Bacterial flagellum</keyword>
<keyword evidence="8" id="KW-1185">Reference proteome</keyword>
<evidence type="ECO:0000313" key="8">
    <source>
        <dbReference type="Proteomes" id="UP001549313"/>
    </source>
</evidence>
<evidence type="ECO:0000259" key="6">
    <source>
        <dbReference type="Pfam" id="PF00700"/>
    </source>
</evidence>
<name>A0ABV2RB06_9CAUL</name>
<dbReference type="PANTHER" id="PTHR42792:SF2">
    <property type="entry name" value="FLAGELLIN"/>
    <property type="match status" value="1"/>
</dbReference>
<gene>
    <name evidence="7" type="ORF">ABIE19_001142</name>
</gene>
<dbReference type="SUPFAM" id="SSF64518">
    <property type="entry name" value="Phase 1 flagellin"/>
    <property type="match status" value="1"/>
</dbReference>
<keyword evidence="7" id="KW-0966">Cell projection</keyword>
<evidence type="ECO:0000256" key="1">
    <source>
        <dbReference type="ARBA" id="ARBA00005709"/>
    </source>
</evidence>
<dbReference type="Pfam" id="PF00669">
    <property type="entry name" value="Flagellin_N"/>
    <property type="match status" value="1"/>
</dbReference>
<comment type="function">
    <text evidence="4">Flagellin is the subunit protein which polymerizes to form the filaments of bacterial flagella.</text>
</comment>
<dbReference type="Gene3D" id="1.20.1330.10">
    <property type="entry name" value="f41 fragment of flagellin, N-terminal domain"/>
    <property type="match status" value="1"/>
</dbReference>
<reference evidence="7 8" key="1">
    <citation type="submission" date="2024-06" db="EMBL/GenBank/DDBJ databases">
        <title>Sorghum-associated microbial communities from plants grown in Nebraska, USA.</title>
        <authorList>
            <person name="Schachtman D."/>
        </authorList>
    </citation>
    <scope>NUCLEOTIDE SEQUENCE [LARGE SCALE GENOMIC DNA]</scope>
    <source>
        <strain evidence="7 8">2814</strain>
    </source>
</reference>
<dbReference type="InterPro" id="IPR001492">
    <property type="entry name" value="Flagellin"/>
</dbReference>
<keyword evidence="7" id="KW-0969">Cilium</keyword>
<evidence type="ECO:0000256" key="4">
    <source>
        <dbReference type="RuleBase" id="RU362073"/>
    </source>
</evidence>
<dbReference type="RefSeq" id="WP_354088163.1">
    <property type="nucleotide sequence ID" value="NZ_JBEPTF010000001.1"/>
</dbReference>
<feature type="domain" description="Flagellin N-terminal" evidence="5">
    <location>
        <begin position="5"/>
        <end position="138"/>
    </location>
</feature>